<dbReference type="OrthoDB" id="47007at2759"/>
<dbReference type="PANTHER" id="PTHR43975:SF2">
    <property type="entry name" value="EG:BACR7A4.14 PROTEIN-RELATED"/>
    <property type="match status" value="1"/>
</dbReference>
<dbReference type="AlphaFoldDB" id="A0A3M7RF55"/>
<accession>A0A3M7RF55</accession>
<dbReference type="Pfam" id="PF00106">
    <property type="entry name" value="adh_short"/>
    <property type="match status" value="1"/>
</dbReference>
<dbReference type="Proteomes" id="UP000276133">
    <property type="component" value="Unassembled WGS sequence"/>
</dbReference>
<dbReference type="PANTHER" id="PTHR43975">
    <property type="entry name" value="ZGC:101858"/>
    <property type="match status" value="1"/>
</dbReference>
<comment type="caution">
    <text evidence="1">The sequence shown here is derived from an EMBL/GenBank/DDBJ whole genome shotgun (WGS) entry which is preliminary data.</text>
</comment>
<reference evidence="1 2" key="1">
    <citation type="journal article" date="2018" name="Sci. Rep.">
        <title>Genomic signatures of local adaptation to the degree of environmental predictability in rotifers.</title>
        <authorList>
            <person name="Franch-Gras L."/>
            <person name="Hahn C."/>
            <person name="Garcia-Roger E.M."/>
            <person name="Carmona M.J."/>
            <person name="Serra M."/>
            <person name="Gomez A."/>
        </authorList>
    </citation>
    <scope>NUCLEOTIDE SEQUENCE [LARGE SCALE GENOMIC DNA]</scope>
    <source>
        <strain evidence="1">HYR1</strain>
    </source>
</reference>
<dbReference type="EMBL" id="REGN01003524">
    <property type="protein sequence ID" value="RNA22150.1"/>
    <property type="molecule type" value="Genomic_DNA"/>
</dbReference>
<sequence>MLNLSGKTSIITGASSGIGKATAILFSKLGSNLVVLGRDEKGLDDTLSKCQSNVIKVVGDITDNEVRSQLIESCIAKFGKLTTLVNNAAIFKLSGIMNTDQSCSSSRYFSSLSTIKSSQVKT</sequence>
<evidence type="ECO:0000313" key="2">
    <source>
        <dbReference type="Proteomes" id="UP000276133"/>
    </source>
</evidence>
<dbReference type="InterPro" id="IPR002347">
    <property type="entry name" value="SDR_fam"/>
</dbReference>
<proteinExistence type="predicted"/>
<dbReference type="STRING" id="10195.A0A3M7RF55"/>
<name>A0A3M7RF55_BRAPC</name>
<gene>
    <name evidence="1" type="ORF">BpHYR1_050004</name>
</gene>
<dbReference type="Gene3D" id="3.40.50.720">
    <property type="entry name" value="NAD(P)-binding Rossmann-like Domain"/>
    <property type="match status" value="1"/>
</dbReference>
<protein>
    <submittedName>
        <fullName evidence="1">Tropinone reductase 2-like</fullName>
    </submittedName>
</protein>
<organism evidence="1 2">
    <name type="scientific">Brachionus plicatilis</name>
    <name type="common">Marine rotifer</name>
    <name type="synonym">Brachionus muelleri</name>
    <dbReference type="NCBI Taxonomy" id="10195"/>
    <lineage>
        <taxon>Eukaryota</taxon>
        <taxon>Metazoa</taxon>
        <taxon>Spiralia</taxon>
        <taxon>Gnathifera</taxon>
        <taxon>Rotifera</taxon>
        <taxon>Eurotatoria</taxon>
        <taxon>Monogononta</taxon>
        <taxon>Pseudotrocha</taxon>
        <taxon>Ploima</taxon>
        <taxon>Brachionidae</taxon>
        <taxon>Brachionus</taxon>
    </lineage>
</organism>
<keyword evidence="2" id="KW-1185">Reference proteome</keyword>
<evidence type="ECO:0000313" key="1">
    <source>
        <dbReference type="EMBL" id="RNA22150.1"/>
    </source>
</evidence>
<dbReference type="PRINTS" id="PR00081">
    <property type="entry name" value="GDHRDH"/>
</dbReference>
<dbReference type="SUPFAM" id="SSF51735">
    <property type="entry name" value="NAD(P)-binding Rossmann-fold domains"/>
    <property type="match status" value="1"/>
</dbReference>
<dbReference type="InterPro" id="IPR036291">
    <property type="entry name" value="NAD(P)-bd_dom_sf"/>
</dbReference>